<feature type="domain" description="HTH cro/C1-type" evidence="1">
    <location>
        <begin position="7"/>
        <end position="67"/>
    </location>
</feature>
<accession>A0A1J0GH15</accession>
<gene>
    <name evidence="2" type="ORF">A7L45_11245</name>
</gene>
<dbReference type="SUPFAM" id="SSF47413">
    <property type="entry name" value="lambda repressor-like DNA-binding domains"/>
    <property type="match status" value="1"/>
</dbReference>
<name>A0A1J0GH15_9CLOT</name>
<dbReference type="CDD" id="cd00093">
    <property type="entry name" value="HTH_XRE"/>
    <property type="match status" value="1"/>
</dbReference>
<dbReference type="GO" id="GO:0003677">
    <property type="term" value="F:DNA binding"/>
    <property type="evidence" value="ECO:0007669"/>
    <property type="project" value="InterPro"/>
</dbReference>
<dbReference type="OrthoDB" id="1912177at2"/>
<evidence type="ECO:0000259" key="1">
    <source>
        <dbReference type="PROSITE" id="PS50943"/>
    </source>
</evidence>
<dbReference type="KEGG" id="ceu:A7L45_11245"/>
<dbReference type="EMBL" id="CP015756">
    <property type="protein sequence ID" value="APC40603.1"/>
    <property type="molecule type" value="Genomic_DNA"/>
</dbReference>
<dbReference type="Proteomes" id="UP000182569">
    <property type="component" value="Chromosome"/>
</dbReference>
<organism evidence="2 3">
    <name type="scientific">Clostridium estertheticum subsp. estertheticum</name>
    <dbReference type="NCBI Taxonomy" id="1552"/>
    <lineage>
        <taxon>Bacteria</taxon>
        <taxon>Bacillati</taxon>
        <taxon>Bacillota</taxon>
        <taxon>Clostridia</taxon>
        <taxon>Eubacteriales</taxon>
        <taxon>Clostridiaceae</taxon>
        <taxon>Clostridium</taxon>
    </lineage>
</organism>
<evidence type="ECO:0000313" key="3">
    <source>
        <dbReference type="Proteomes" id="UP000182569"/>
    </source>
</evidence>
<dbReference type="Pfam" id="PF01381">
    <property type="entry name" value="HTH_3"/>
    <property type="match status" value="1"/>
</dbReference>
<evidence type="ECO:0000313" key="2">
    <source>
        <dbReference type="EMBL" id="APC40603.1"/>
    </source>
</evidence>
<dbReference type="InterPro" id="IPR010982">
    <property type="entry name" value="Lambda_DNA-bd_dom_sf"/>
</dbReference>
<dbReference type="PROSITE" id="PS50943">
    <property type="entry name" value="HTH_CROC1"/>
    <property type="match status" value="1"/>
</dbReference>
<sequence length="70" mass="7932">MLNGAKIRELRLNKSLTSKDISTLSKNLSVHVSQTYLEELERGSKKNPSFNIIETIATILCVNIDELRMI</sequence>
<reference evidence="3" key="1">
    <citation type="journal article" date="2016" name="Front. Microbiol.">
        <title>Complete Genome Sequence of Clostridium estertheticum DSM 8809, a Microbe Identified in Spoiled Vacuum Packed Beef.</title>
        <authorList>
            <person name="Yu Z."/>
            <person name="Gunn L."/>
            <person name="Brennan E."/>
            <person name="Reid R."/>
            <person name="Wall P.G."/>
            <person name="Gaora O.P."/>
            <person name="Hurley D."/>
            <person name="Bolton D."/>
            <person name="Fanning S."/>
        </authorList>
    </citation>
    <scope>NUCLEOTIDE SEQUENCE [LARGE SCALE GENOMIC DNA]</scope>
    <source>
        <strain evidence="3">DSM 8809</strain>
    </source>
</reference>
<dbReference type="RefSeq" id="WP_071612893.1">
    <property type="nucleotide sequence ID" value="NZ_CP015756.1"/>
</dbReference>
<keyword evidence="3" id="KW-1185">Reference proteome</keyword>
<dbReference type="Gene3D" id="1.10.260.40">
    <property type="entry name" value="lambda repressor-like DNA-binding domains"/>
    <property type="match status" value="1"/>
</dbReference>
<dbReference type="AlphaFoldDB" id="A0A1J0GH15"/>
<protein>
    <submittedName>
        <fullName evidence="2">Transcriptional regulator</fullName>
    </submittedName>
</protein>
<proteinExistence type="predicted"/>
<dbReference type="InterPro" id="IPR001387">
    <property type="entry name" value="Cro/C1-type_HTH"/>
</dbReference>